<gene>
    <name evidence="1" type="ORF">GGX14DRAFT_318659</name>
</gene>
<evidence type="ECO:0000313" key="1">
    <source>
        <dbReference type="EMBL" id="KAJ7225790.1"/>
    </source>
</evidence>
<feature type="non-terminal residue" evidence="1">
    <location>
        <position position="73"/>
    </location>
</feature>
<sequence length="73" mass="8403">NNFQDRRRRAAKLSRFFGVGFQDILMPEKEPTLPGAKVEVDVKVSGRRFWGFGDRPKDSDMHEAIQKLRGLKA</sequence>
<keyword evidence="2" id="KW-1185">Reference proteome</keyword>
<accession>A0AAD6YPU1</accession>
<organism evidence="1 2">
    <name type="scientific">Mycena pura</name>
    <dbReference type="NCBI Taxonomy" id="153505"/>
    <lineage>
        <taxon>Eukaryota</taxon>
        <taxon>Fungi</taxon>
        <taxon>Dikarya</taxon>
        <taxon>Basidiomycota</taxon>
        <taxon>Agaricomycotina</taxon>
        <taxon>Agaricomycetes</taxon>
        <taxon>Agaricomycetidae</taxon>
        <taxon>Agaricales</taxon>
        <taxon>Marasmiineae</taxon>
        <taxon>Mycenaceae</taxon>
        <taxon>Mycena</taxon>
    </lineage>
</organism>
<comment type="caution">
    <text evidence="1">The sequence shown here is derived from an EMBL/GenBank/DDBJ whole genome shotgun (WGS) entry which is preliminary data.</text>
</comment>
<dbReference type="EMBL" id="JARJCW010000004">
    <property type="protein sequence ID" value="KAJ7225790.1"/>
    <property type="molecule type" value="Genomic_DNA"/>
</dbReference>
<dbReference type="AlphaFoldDB" id="A0AAD6YPU1"/>
<reference evidence="1" key="1">
    <citation type="submission" date="2023-03" db="EMBL/GenBank/DDBJ databases">
        <title>Massive genome expansion in bonnet fungi (Mycena s.s.) driven by repeated elements and novel gene families across ecological guilds.</title>
        <authorList>
            <consortium name="Lawrence Berkeley National Laboratory"/>
            <person name="Harder C.B."/>
            <person name="Miyauchi S."/>
            <person name="Viragh M."/>
            <person name="Kuo A."/>
            <person name="Thoen E."/>
            <person name="Andreopoulos B."/>
            <person name="Lu D."/>
            <person name="Skrede I."/>
            <person name="Drula E."/>
            <person name="Henrissat B."/>
            <person name="Morin E."/>
            <person name="Kohler A."/>
            <person name="Barry K."/>
            <person name="LaButti K."/>
            <person name="Morin E."/>
            <person name="Salamov A."/>
            <person name="Lipzen A."/>
            <person name="Mereny Z."/>
            <person name="Hegedus B."/>
            <person name="Baldrian P."/>
            <person name="Stursova M."/>
            <person name="Weitz H."/>
            <person name="Taylor A."/>
            <person name="Grigoriev I.V."/>
            <person name="Nagy L.G."/>
            <person name="Martin F."/>
            <person name="Kauserud H."/>
        </authorList>
    </citation>
    <scope>NUCLEOTIDE SEQUENCE</scope>
    <source>
        <strain evidence="1">9144</strain>
    </source>
</reference>
<name>A0AAD6YPU1_9AGAR</name>
<dbReference type="Proteomes" id="UP001219525">
    <property type="component" value="Unassembled WGS sequence"/>
</dbReference>
<evidence type="ECO:0000313" key="2">
    <source>
        <dbReference type="Proteomes" id="UP001219525"/>
    </source>
</evidence>
<protein>
    <submittedName>
        <fullName evidence="1">Uncharacterized protein</fullName>
    </submittedName>
</protein>
<feature type="non-terminal residue" evidence="1">
    <location>
        <position position="1"/>
    </location>
</feature>
<proteinExistence type="predicted"/>